<organism evidence="4 5">
    <name type="scientific">Candidatus Danuiimicrobium aquiferis</name>
    <dbReference type="NCBI Taxonomy" id="1801832"/>
    <lineage>
        <taxon>Bacteria</taxon>
        <taxon>Pseudomonadati</taxon>
        <taxon>Candidatus Omnitrophota</taxon>
        <taxon>Candidatus Danuiimicrobium</taxon>
    </lineage>
</organism>
<feature type="coiled-coil region" evidence="1">
    <location>
        <begin position="38"/>
        <end position="65"/>
    </location>
</feature>
<dbReference type="InterPro" id="IPR011990">
    <property type="entry name" value="TPR-like_helical_dom_sf"/>
</dbReference>
<dbReference type="Gene3D" id="1.25.40.10">
    <property type="entry name" value="Tetratricopeptide repeat domain"/>
    <property type="match status" value="1"/>
</dbReference>
<evidence type="ECO:0008006" key="6">
    <source>
        <dbReference type="Google" id="ProtNLM"/>
    </source>
</evidence>
<feature type="transmembrane region" description="Helical" evidence="2">
    <location>
        <begin position="259"/>
        <end position="278"/>
    </location>
</feature>
<dbReference type="EMBL" id="MHFR01000053">
    <property type="protein sequence ID" value="OGW96092.1"/>
    <property type="molecule type" value="Genomic_DNA"/>
</dbReference>
<feature type="signal peptide" evidence="3">
    <location>
        <begin position="1"/>
        <end position="24"/>
    </location>
</feature>
<proteinExistence type="predicted"/>
<feature type="chain" id="PRO_5009576542" description="Zinc-ribbon domain-containing protein" evidence="3">
    <location>
        <begin position="25"/>
        <end position="353"/>
    </location>
</feature>
<reference evidence="4 5" key="1">
    <citation type="journal article" date="2016" name="Nat. Commun.">
        <title>Thousands of microbial genomes shed light on interconnected biogeochemical processes in an aquifer system.</title>
        <authorList>
            <person name="Anantharaman K."/>
            <person name="Brown C.T."/>
            <person name="Hug L.A."/>
            <person name="Sharon I."/>
            <person name="Castelle C.J."/>
            <person name="Probst A.J."/>
            <person name="Thomas B.C."/>
            <person name="Singh A."/>
            <person name="Wilkins M.J."/>
            <person name="Karaoz U."/>
            <person name="Brodie E.L."/>
            <person name="Williams K.H."/>
            <person name="Hubbard S.S."/>
            <person name="Banfield J.F."/>
        </authorList>
    </citation>
    <scope>NUCLEOTIDE SEQUENCE [LARGE SCALE GENOMIC DNA]</scope>
</reference>
<keyword evidence="3" id="KW-0732">Signal</keyword>
<evidence type="ECO:0000313" key="5">
    <source>
        <dbReference type="Proteomes" id="UP000178187"/>
    </source>
</evidence>
<evidence type="ECO:0000256" key="3">
    <source>
        <dbReference type="SAM" id="SignalP"/>
    </source>
</evidence>
<keyword evidence="2" id="KW-0472">Membrane</keyword>
<gene>
    <name evidence="4" type="ORF">A3G33_01900</name>
</gene>
<dbReference type="Proteomes" id="UP000178187">
    <property type="component" value="Unassembled WGS sequence"/>
</dbReference>
<sequence length="353" mass="40882">MKKFRFLFFSIFFIFISASDSAHAYAPVKKMNSQQIIVERYKAAVEEILKRADRFKKELAQMSQQRAGLSPFQNRRNSLGQMGLIQHNAILFKSLEQSLRSLIAGGILYLKKENPPEAERLLKNATDSYAENAAAHLLYGDILAEAEKTKDAAREYLAFCQSLEQPDRLGVRQKLFNLNDAKIITFHVRSQLTAQGITPPEEKVLISRLTQADFKYRLQVMMENTLTFTLPFLVIGGITFLILRRLFGIESSVPTEHMFYHIYLVIFFCYLLWIGHLFLNLPPLFRPIEWEIFSLLLAGTLIAIIVKYLRQIWHYEKERRNSESLFCPYCKKAILKIACICPFCNHKVTPEKV</sequence>
<keyword evidence="2" id="KW-0812">Transmembrane</keyword>
<feature type="transmembrane region" description="Helical" evidence="2">
    <location>
        <begin position="228"/>
        <end position="247"/>
    </location>
</feature>
<evidence type="ECO:0000256" key="2">
    <source>
        <dbReference type="SAM" id="Phobius"/>
    </source>
</evidence>
<keyword evidence="2" id="KW-1133">Transmembrane helix</keyword>
<name>A0A1G1KTK0_9BACT</name>
<evidence type="ECO:0000256" key="1">
    <source>
        <dbReference type="SAM" id="Coils"/>
    </source>
</evidence>
<accession>A0A1G1KTK0</accession>
<protein>
    <recommendedName>
        <fullName evidence="6">Zinc-ribbon domain-containing protein</fullName>
    </recommendedName>
</protein>
<dbReference type="SUPFAM" id="SSF48452">
    <property type="entry name" value="TPR-like"/>
    <property type="match status" value="1"/>
</dbReference>
<dbReference type="AlphaFoldDB" id="A0A1G1KTK0"/>
<evidence type="ECO:0000313" key="4">
    <source>
        <dbReference type="EMBL" id="OGW96092.1"/>
    </source>
</evidence>
<comment type="caution">
    <text evidence="4">The sequence shown here is derived from an EMBL/GenBank/DDBJ whole genome shotgun (WGS) entry which is preliminary data.</text>
</comment>
<feature type="transmembrane region" description="Helical" evidence="2">
    <location>
        <begin position="290"/>
        <end position="309"/>
    </location>
</feature>
<keyword evidence="1" id="KW-0175">Coiled coil</keyword>